<evidence type="ECO:0000313" key="2">
    <source>
        <dbReference type="EMBL" id="OPJ83556.1"/>
    </source>
</evidence>
<comment type="caution">
    <text evidence="2">The sequence shown here is derived from an EMBL/GenBank/DDBJ whole genome shotgun (WGS) entry which is preliminary data.</text>
</comment>
<accession>A0A1V4KGE6</accession>
<feature type="region of interest" description="Disordered" evidence="1">
    <location>
        <begin position="1"/>
        <end position="20"/>
    </location>
</feature>
<dbReference type="Proteomes" id="UP000190648">
    <property type="component" value="Unassembled WGS sequence"/>
</dbReference>
<reference evidence="2 3" key="1">
    <citation type="submission" date="2016-02" db="EMBL/GenBank/DDBJ databases">
        <title>Band-tailed pigeon sequencing and assembly.</title>
        <authorList>
            <person name="Soares A.E."/>
            <person name="Novak B.J."/>
            <person name="Rice E.S."/>
            <person name="O'Connell B."/>
            <person name="Chang D."/>
            <person name="Weber S."/>
            <person name="Shapiro B."/>
        </authorList>
    </citation>
    <scope>NUCLEOTIDE SEQUENCE [LARGE SCALE GENOMIC DNA]</scope>
    <source>
        <strain evidence="2">BTP2013</strain>
        <tissue evidence="2">Blood</tissue>
    </source>
</reference>
<name>A0A1V4KGE6_PATFA</name>
<protein>
    <submittedName>
        <fullName evidence="2">Uncharacterized protein</fullName>
    </submittedName>
</protein>
<keyword evidence="3" id="KW-1185">Reference proteome</keyword>
<dbReference type="EMBL" id="LSYS01003169">
    <property type="protein sequence ID" value="OPJ83556.1"/>
    <property type="molecule type" value="Genomic_DNA"/>
</dbReference>
<feature type="region of interest" description="Disordered" evidence="1">
    <location>
        <begin position="50"/>
        <end position="72"/>
    </location>
</feature>
<sequence>MRARRLPRRGAGRSGERESNDTSIFQICSALYLATRNPALGFYSFRDEGRREYSEGGKSVGEEKRGCVSSYP</sequence>
<feature type="compositionally biased region" description="Basic residues" evidence="1">
    <location>
        <begin position="1"/>
        <end position="11"/>
    </location>
</feature>
<evidence type="ECO:0000256" key="1">
    <source>
        <dbReference type="SAM" id="MobiDB-lite"/>
    </source>
</evidence>
<gene>
    <name evidence="2" type="ORF">AV530_006428</name>
</gene>
<organism evidence="2 3">
    <name type="scientific">Patagioenas fasciata monilis</name>
    <dbReference type="NCBI Taxonomy" id="372326"/>
    <lineage>
        <taxon>Eukaryota</taxon>
        <taxon>Metazoa</taxon>
        <taxon>Chordata</taxon>
        <taxon>Craniata</taxon>
        <taxon>Vertebrata</taxon>
        <taxon>Euteleostomi</taxon>
        <taxon>Archelosauria</taxon>
        <taxon>Archosauria</taxon>
        <taxon>Dinosauria</taxon>
        <taxon>Saurischia</taxon>
        <taxon>Theropoda</taxon>
        <taxon>Coelurosauria</taxon>
        <taxon>Aves</taxon>
        <taxon>Neognathae</taxon>
        <taxon>Neoaves</taxon>
        <taxon>Columbimorphae</taxon>
        <taxon>Columbiformes</taxon>
        <taxon>Columbidae</taxon>
        <taxon>Patagioenas</taxon>
    </lineage>
</organism>
<evidence type="ECO:0000313" key="3">
    <source>
        <dbReference type="Proteomes" id="UP000190648"/>
    </source>
</evidence>
<dbReference type="AlphaFoldDB" id="A0A1V4KGE6"/>
<feature type="compositionally biased region" description="Basic and acidic residues" evidence="1">
    <location>
        <begin position="50"/>
        <end position="66"/>
    </location>
</feature>
<proteinExistence type="predicted"/>